<evidence type="ECO:0000256" key="1">
    <source>
        <dbReference type="SAM" id="MobiDB-lite"/>
    </source>
</evidence>
<accession>A0ABU2Z5Y2</accession>
<comment type="caution">
    <text evidence="2">The sequence shown here is derived from an EMBL/GenBank/DDBJ whole genome shotgun (WGS) entry which is preliminary data.</text>
</comment>
<name>A0ABU2Z5Y2_9ACTN</name>
<organism evidence="2 3">
    <name type="scientific">Streptomyces gottesmaniae</name>
    <dbReference type="NCBI Taxonomy" id="3075518"/>
    <lineage>
        <taxon>Bacteria</taxon>
        <taxon>Bacillati</taxon>
        <taxon>Actinomycetota</taxon>
        <taxon>Actinomycetes</taxon>
        <taxon>Kitasatosporales</taxon>
        <taxon>Streptomycetaceae</taxon>
        <taxon>Streptomyces</taxon>
    </lineage>
</organism>
<dbReference type="RefSeq" id="WP_311591548.1">
    <property type="nucleotide sequence ID" value="NZ_JAVRFJ010000034.1"/>
</dbReference>
<evidence type="ECO:0000313" key="2">
    <source>
        <dbReference type="EMBL" id="MDT0571992.1"/>
    </source>
</evidence>
<dbReference type="Proteomes" id="UP001180737">
    <property type="component" value="Unassembled WGS sequence"/>
</dbReference>
<gene>
    <name evidence="2" type="ORF">RM704_31835</name>
</gene>
<sequence length="42" mass="4635">MPLHHRLKARSPALPQSAPAFGDHFRTDLRTWALGRVPGDGT</sequence>
<reference evidence="2" key="1">
    <citation type="submission" date="2024-05" db="EMBL/GenBank/DDBJ databases">
        <title>30 novel species of actinomycetes from the DSMZ collection.</title>
        <authorList>
            <person name="Nouioui I."/>
        </authorList>
    </citation>
    <scope>NUCLEOTIDE SEQUENCE</scope>
    <source>
        <strain evidence="2">DSM 3412</strain>
    </source>
</reference>
<feature type="region of interest" description="Disordered" evidence="1">
    <location>
        <begin position="1"/>
        <end position="22"/>
    </location>
</feature>
<proteinExistence type="predicted"/>
<keyword evidence="3" id="KW-1185">Reference proteome</keyword>
<protein>
    <submittedName>
        <fullName evidence="2">Uncharacterized protein</fullName>
    </submittedName>
</protein>
<evidence type="ECO:0000313" key="3">
    <source>
        <dbReference type="Proteomes" id="UP001180737"/>
    </source>
</evidence>
<dbReference type="EMBL" id="JAVRFJ010000034">
    <property type="protein sequence ID" value="MDT0571992.1"/>
    <property type="molecule type" value="Genomic_DNA"/>
</dbReference>